<accession>A0ABP3AS99</accession>
<name>A0ABP3AS99_MYCUL</name>
<dbReference type="Proteomes" id="UP000020681">
    <property type="component" value="Unassembled WGS sequence"/>
</dbReference>
<dbReference type="EMBL" id="JAOL01000072">
    <property type="protein sequence ID" value="EUA92609.1"/>
    <property type="molecule type" value="Genomic_DNA"/>
</dbReference>
<organism evidence="1 2">
    <name type="scientific">Mycobacterium ulcerans str. Harvey</name>
    <dbReference type="NCBI Taxonomy" id="1299332"/>
    <lineage>
        <taxon>Bacteria</taxon>
        <taxon>Bacillati</taxon>
        <taxon>Actinomycetota</taxon>
        <taxon>Actinomycetes</taxon>
        <taxon>Mycobacteriales</taxon>
        <taxon>Mycobacteriaceae</taxon>
        <taxon>Mycobacterium</taxon>
        <taxon>Mycobacterium ulcerans group</taxon>
    </lineage>
</organism>
<gene>
    <name evidence="1" type="ORF">I551_0807</name>
</gene>
<comment type="caution">
    <text evidence="1">The sequence shown here is derived from an EMBL/GenBank/DDBJ whole genome shotgun (WGS) entry which is preliminary data.</text>
</comment>
<keyword evidence="2" id="KW-1185">Reference proteome</keyword>
<sequence>MHQSNQPGLALDEGADRRALVLAEDEVAFPMSWLTAVGGGEWPLVDRQHRLGEPWATPARPLVRAAMGPAGAQWAAVT</sequence>
<evidence type="ECO:0000313" key="2">
    <source>
        <dbReference type="Proteomes" id="UP000020681"/>
    </source>
</evidence>
<protein>
    <submittedName>
        <fullName evidence="1">Transposase</fullName>
    </submittedName>
</protein>
<reference evidence="1 2" key="1">
    <citation type="submission" date="2014-01" db="EMBL/GenBank/DDBJ databases">
        <authorList>
            <person name="Dobos K."/>
            <person name="Lenaerts A."/>
            <person name="Ordway D."/>
            <person name="DeGroote M.A."/>
            <person name="Parker T."/>
            <person name="Sizemore C."/>
            <person name="Tallon L.J."/>
            <person name="Sadzewicz L.K."/>
            <person name="Sengamalay N."/>
            <person name="Fraser C.M."/>
            <person name="Hine E."/>
            <person name="Shefchek K.A."/>
            <person name="Das S.P."/>
            <person name="Tettelin H."/>
        </authorList>
    </citation>
    <scope>NUCLEOTIDE SEQUENCE [LARGE SCALE GENOMIC DNA]</scope>
    <source>
        <strain evidence="1 2">Harvey</strain>
    </source>
</reference>
<evidence type="ECO:0000313" key="1">
    <source>
        <dbReference type="EMBL" id="EUA92609.1"/>
    </source>
</evidence>
<proteinExistence type="predicted"/>